<dbReference type="PANTHER" id="PTHR37461:SF1">
    <property type="entry name" value="ANTI-SIGMA-K FACTOR RSKA"/>
    <property type="match status" value="1"/>
</dbReference>
<evidence type="ECO:0000313" key="3">
    <source>
        <dbReference type="EMBL" id="AKQ41256.1"/>
    </source>
</evidence>
<dbReference type="Pfam" id="PF10099">
    <property type="entry name" value="RskA_C"/>
    <property type="match status" value="1"/>
</dbReference>
<evidence type="ECO:0000313" key="4">
    <source>
        <dbReference type="Proteomes" id="UP000059113"/>
    </source>
</evidence>
<feature type="domain" description="Anti-sigma K factor RskA C-terminal" evidence="2">
    <location>
        <begin position="108"/>
        <end position="239"/>
    </location>
</feature>
<dbReference type="PATRIC" id="fig|1648404.4.peg.674"/>
<dbReference type="STRING" id="1648404.CP97_03185"/>
<dbReference type="GO" id="GO:0006417">
    <property type="term" value="P:regulation of translation"/>
    <property type="evidence" value="ECO:0007669"/>
    <property type="project" value="TreeGrafter"/>
</dbReference>
<dbReference type="RefSeq" id="WP_048884757.1">
    <property type="nucleotide sequence ID" value="NZ_CP011310.1"/>
</dbReference>
<dbReference type="GO" id="GO:0016989">
    <property type="term" value="F:sigma factor antagonist activity"/>
    <property type="evidence" value="ECO:0007669"/>
    <property type="project" value="TreeGrafter"/>
</dbReference>
<organism evidence="3 4">
    <name type="scientific">Aurantiacibacter atlanticus</name>
    <dbReference type="NCBI Taxonomy" id="1648404"/>
    <lineage>
        <taxon>Bacteria</taxon>
        <taxon>Pseudomonadati</taxon>
        <taxon>Pseudomonadota</taxon>
        <taxon>Alphaproteobacteria</taxon>
        <taxon>Sphingomonadales</taxon>
        <taxon>Erythrobacteraceae</taxon>
        <taxon>Aurantiacibacter</taxon>
    </lineage>
</organism>
<dbReference type="Proteomes" id="UP000059113">
    <property type="component" value="Chromosome"/>
</dbReference>
<dbReference type="OrthoDB" id="9816387at2"/>
<dbReference type="AlphaFoldDB" id="A0A0H4VEK4"/>
<dbReference type="PANTHER" id="PTHR37461">
    <property type="entry name" value="ANTI-SIGMA-K FACTOR RSKA"/>
    <property type="match status" value="1"/>
</dbReference>
<dbReference type="InterPro" id="IPR018764">
    <property type="entry name" value="RskA_C"/>
</dbReference>
<sequence length="250" mass="26113">MDDIDPDDRSIIAGEYALGVLEGEDLAIAQRLYLSNRDFADNVRWWRYQLGQMAEAAGTYEPSADVWPAIERRLGEFDGGESPGIHRLEQPKAKNISVWGLGFAMAGAAAAAAVLTLLLVQPAGQGPITPIETAAPISGPRLIAQLQSEDGALVLTGLVDSAAQELSLNIEGFAPGDGQATELWVVPAGGAPQSLGLIPASGLFERELTETEREALVAGASLAVTYEDASNAPHSAPSTEILVIGGLTSV</sequence>
<evidence type="ECO:0000256" key="1">
    <source>
        <dbReference type="SAM" id="Phobius"/>
    </source>
</evidence>
<reference evidence="4" key="2">
    <citation type="submission" date="2015-04" db="EMBL/GenBank/DDBJ databases">
        <title>The complete genome sequence of Erythrobacter sp. s21-N3.</title>
        <authorList>
            <person name="Zhuang L."/>
            <person name="Liu Y."/>
            <person name="Shao Z."/>
        </authorList>
    </citation>
    <scope>NUCLEOTIDE SEQUENCE [LARGE SCALE GENOMIC DNA]</scope>
    <source>
        <strain evidence="4">s21-N3</strain>
    </source>
</reference>
<keyword evidence="4" id="KW-1185">Reference proteome</keyword>
<dbReference type="GO" id="GO:0005886">
    <property type="term" value="C:plasma membrane"/>
    <property type="evidence" value="ECO:0007669"/>
    <property type="project" value="InterPro"/>
</dbReference>
<evidence type="ECO:0000259" key="2">
    <source>
        <dbReference type="Pfam" id="PF10099"/>
    </source>
</evidence>
<protein>
    <recommendedName>
        <fullName evidence="2">Anti-sigma K factor RskA C-terminal domain-containing protein</fullName>
    </recommendedName>
</protein>
<reference evidence="3 4" key="1">
    <citation type="journal article" date="2015" name="Int. J. Syst. Evol. Microbiol.">
        <title>Erythrobacter atlanticus sp. nov., a bacterium from ocean sediment able to degrade polycyclic aromatic hydrocarbons.</title>
        <authorList>
            <person name="Zhuang L."/>
            <person name="Liu Y."/>
            <person name="Wang L."/>
            <person name="Wang W."/>
            <person name="Shao Z."/>
        </authorList>
    </citation>
    <scope>NUCLEOTIDE SEQUENCE [LARGE SCALE GENOMIC DNA]</scope>
    <source>
        <strain evidence="4">s21-N3</strain>
    </source>
</reference>
<dbReference type="InterPro" id="IPR051474">
    <property type="entry name" value="Anti-sigma-K/W_factor"/>
</dbReference>
<gene>
    <name evidence="3" type="ORF">CP97_03185</name>
</gene>
<keyword evidence="1" id="KW-1133">Transmembrane helix</keyword>
<dbReference type="KEGG" id="ery:CP97_03185"/>
<dbReference type="EMBL" id="CP011310">
    <property type="protein sequence ID" value="AKQ41256.1"/>
    <property type="molecule type" value="Genomic_DNA"/>
</dbReference>
<name>A0A0H4VEK4_9SPHN</name>
<accession>A0A0H4VEK4</accession>
<keyword evidence="1" id="KW-0472">Membrane</keyword>
<feature type="transmembrane region" description="Helical" evidence="1">
    <location>
        <begin position="96"/>
        <end position="120"/>
    </location>
</feature>
<proteinExistence type="predicted"/>
<keyword evidence="1" id="KW-0812">Transmembrane</keyword>